<dbReference type="SUPFAM" id="SSF56281">
    <property type="entry name" value="Metallo-hydrolase/oxidoreductase"/>
    <property type="match status" value="1"/>
</dbReference>
<protein>
    <recommendedName>
        <fullName evidence="4">3',5'-cyclic-nucleotide phosphodiesterase</fullName>
    </recommendedName>
</protein>
<feature type="compositionally biased region" description="Polar residues" evidence="1">
    <location>
        <begin position="1"/>
        <end position="12"/>
    </location>
</feature>
<feature type="region of interest" description="Disordered" evidence="1">
    <location>
        <begin position="328"/>
        <end position="347"/>
    </location>
</feature>
<evidence type="ECO:0008006" key="4">
    <source>
        <dbReference type="Google" id="ProtNLM"/>
    </source>
</evidence>
<organism evidence="2 3">
    <name type="scientific">Cryptococcus amylolentus CBS 6039</name>
    <dbReference type="NCBI Taxonomy" id="1295533"/>
    <lineage>
        <taxon>Eukaryota</taxon>
        <taxon>Fungi</taxon>
        <taxon>Dikarya</taxon>
        <taxon>Basidiomycota</taxon>
        <taxon>Agaricomycotina</taxon>
        <taxon>Tremellomycetes</taxon>
        <taxon>Tremellales</taxon>
        <taxon>Cryptococcaceae</taxon>
        <taxon>Cryptococcus</taxon>
    </lineage>
</organism>
<dbReference type="CDD" id="cd07735">
    <property type="entry name" value="class_II_PDE_MBL-fold"/>
    <property type="match status" value="1"/>
</dbReference>
<name>A0A1E3H928_9TREE</name>
<dbReference type="RefSeq" id="XP_018988735.1">
    <property type="nucleotide sequence ID" value="XM_019143072.1"/>
</dbReference>
<dbReference type="GO" id="GO:0004115">
    <property type="term" value="F:3',5'-cyclic-AMP phosphodiesterase activity"/>
    <property type="evidence" value="ECO:0007669"/>
    <property type="project" value="InterPro"/>
</dbReference>
<dbReference type="GO" id="GO:0006198">
    <property type="term" value="P:cAMP catabolic process"/>
    <property type="evidence" value="ECO:0007669"/>
    <property type="project" value="InterPro"/>
</dbReference>
<dbReference type="GO" id="GO:0047555">
    <property type="term" value="F:3',5'-cyclic-GMP phosphodiesterase activity"/>
    <property type="evidence" value="ECO:0007669"/>
    <property type="project" value="TreeGrafter"/>
</dbReference>
<dbReference type="OrthoDB" id="258495at2759"/>
<dbReference type="PANTHER" id="PTHR28283">
    <property type="entry name" value="3',5'-CYCLIC-NUCLEOTIDE PHOSPHODIESTERASE 1"/>
    <property type="match status" value="1"/>
</dbReference>
<dbReference type="Gene3D" id="3.60.15.10">
    <property type="entry name" value="Ribonuclease Z/Hydroxyacylglutathione hydrolase-like"/>
    <property type="match status" value="1"/>
</dbReference>
<feature type="compositionally biased region" description="Basic and acidic residues" evidence="1">
    <location>
        <begin position="20"/>
        <end position="37"/>
    </location>
</feature>
<feature type="region of interest" description="Disordered" evidence="1">
    <location>
        <begin position="1"/>
        <end position="37"/>
    </location>
</feature>
<dbReference type="InterPro" id="IPR000396">
    <property type="entry name" value="Pdiesterase2"/>
</dbReference>
<gene>
    <name evidence="2" type="ORF">L202_08229</name>
</gene>
<feature type="compositionally biased region" description="Pro residues" evidence="1">
    <location>
        <begin position="160"/>
        <end position="173"/>
    </location>
</feature>
<comment type="caution">
    <text evidence="2">The sequence shown here is derived from an EMBL/GenBank/DDBJ whole genome shotgun (WGS) entry which is preliminary data.</text>
</comment>
<accession>A0A1E3H928</accession>
<dbReference type="PANTHER" id="PTHR28283:SF1">
    <property type="entry name" value="3',5'-CYCLIC-NUCLEOTIDE PHOSPHODIESTERASE 1"/>
    <property type="match status" value="1"/>
</dbReference>
<dbReference type="GO" id="GO:1902660">
    <property type="term" value="P:negative regulation of glucose mediated signaling pathway"/>
    <property type="evidence" value="ECO:0007669"/>
    <property type="project" value="TreeGrafter"/>
</dbReference>
<dbReference type="Proteomes" id="UP000094065">
    <property type="component" value="Unassembled WGS sequence"/>
</dbReference>
<dbReference type="EMBL" id="AWGJ01000014">
    <property type="protein sequence ID" value="ODN72794.1"/>
    <property type="molecule type" value="Genomic_DNA"/>
</dbReference>
<keyword evidence="3" id="KW-1185">Reference proteome</keyword>
<feature type="region of interest" description="Disordered" evidence="1">
    <location>
        <begin position="151"/>
        <end position="178"/>
    </location>
</feature>
<proteinExistence type="predicted"/>
<sequence length="511" mass="55708">MPPSTRSKSRQPVLSPGKQQARERARGSNNNKGDEHQPAFEIVVLGSGGGPLETDCAGYLVKPYGSKWEDGVLGVEGGSGLGALATLLSARKAKDLFPGVVFPREFNTPLLKASYIFSFLSSYVITHSHMDHVLSLVMLTGSFPYLAPEPTSVPAQKSDPPLPSLPASSPKPPTTVYGTKGTLKRFSMAYKGALWPELADFDPNSQEADDPEPISDMLWDYAIEGGDRQKRRKLEELAQPNKYVTGAPVLPTSRKSSYAALDPASESALSSPGDIIHPCLTLAPLATTKSVGSMVQNLPLSIRPFPLLHGATSQGEFESSAFFVRHVPPAHSSAPPSQNPNRSPNSQEKEFLFFGDMESAYRRPGEETVDKDRAVEAGKMNRDVWTEAAKSWDEGRLSGVFLECSYDSSRPAQSMYGHISPPGLYYELKTLASLVQSKDEKEPLRGLKVFVTHIKESLLPNAEGKTQREIVMRELRQLEEEGKLGVILTDPKRGDRLVKTGASADRGYPVI</sequence>
<evidence type="ECO:0000313" key="2">
    <source>
        <dbReference type="EMBL" id="ODN72794.1"/>
    </source>
</evidence>
<feature type="compositionally biased region" description="Low complexity" evidence="1">
    <location>
        <begin position="329"/>
        <end position="346"/>
    </location>
</feature>
<dbReference type="Pfam" id="PF02112">
    <property type="entry name" value="PDEase_II"/>
    <property type="match status" value="1"/>
</dbReference>
<evidence type="ECO:0000313" key="3">
    <source>
        <dbReference type="Proteomes" id="UP000094065"/>
    </source>
</evidence>
<dbReference type="STRING" id="1295533.A0A1E3H928"/>
<dbReference type="InterPro" id="IPR036866">
    <property type="entry name" value="RibonucZ/Hydroxyglut_hydro"/>
</dbReference>
<evidence type="ECO:0000256" key="1">
    <source>
        <dbReference type="SAM" id="MobiDB-lite"/>
    </source>
</evidence>
<dbReference type="AlphaFoldDB" id="A0A1E3H928"/>
<dbReference type="GeneID" id="30159538"/>
<reference evidence="2 3" key="1">
    <citation type="submission" date="2016-06" db="EMBL/GenBank/DDBJ databases">
        <title>Evolution of pathogenesis and genome organization in the Tremellales.</title>
        <authorList>
            <person name="Cuomo C."/>
            <person name="Litvintseva A."/>
            <person name="Heitman J."/>
            <person name="Chen Y."/>
            <person name="Sun S."/>
            <person name="Springer D."/>
            <person name="Dromer F."/>
            <person name="Young S."/>
            <person name="Zeng Q."/>
            <person name="Chapman S."/>
            <person name="Gujja S."/>
            <person name="Saif S."/>
            <person name="Birren B."/>
        </authorList>
    </citation>
    <scope>NUCLEOTIDE SEQUENCE [LARGE SCALE GENOMIC DNA]</scope>
    <source>
        <strain evidence="2 3">CBS 6039</strain>
    </source>
</reference>